<dbReference type="Pfam" id="PF13275">
    <property type="entry name" value="S4_2"/>
    <property type="match status" value="1"/>
</dbReference>
<dbReference type="Proteomes" id="UP000190541">
    <property type="component" value="Unassembled WGS sequence"/>
</dbReference>
<evidence type="ECO:0000256" key="1">
    <source>
        <dbReference type="PROSITE-ProRule" id="PRU00182"/>
    </source>
</evidence>
<dbReference type="EMBL" id="FUYS01000008">
    <property type="protein sequence ID" value="SKB78396.1"/>
    <property type="molecule type" value="Genomic_DNA"/>
</dbReference>
<protein>
    <submittedName>
        <fullName evidence="2">Ribosome-associated protein</fullName>
    </submittedName>
</protein>
<name>A0A1T5E3J9_9SPHI</name>
<dbReference type="PROSITE" id="PS50889">
    <property type="entry name" value="S4"/>
    <property type="match status" value="1"/>
</dbReference>
<dbReference type="GO" id="GO:0003723">
    <property type="term" value="F:RNA binding"/>
    <property type="evidence" value="ECO:0007669"/>
    <property type="project" value="UniProtKB-KW"/>
</dbReference>
<sequence>MHPGIFANKRNFVLVCMMVTFKITGEYIQLIQLLKVLNWVEHGGEAQAVVMTGMVKYNGKTDFRKRLKVRPGDTVEFRGKQVCIV</sequence>
<dbReference type="Gene3D" id="3.10.290.10">
    <property type="entry name" value="RNA-binding S4 domain"/>
    <property type="match status" value="1"/>
</dbReference>
<keyword evidence="1" id="KW-0694">RNA-binding</keyword>
<gene>
    <name evidence="2" type="ORF">SAMN05660226_03127</name>
</gene>
<dbReference type="SUPFAM" id="SSF55174">
    <property type="entry name" value="Alpha-L RNA-binding motif"/>
    <property type="match status" value="1"/>
</dbReference>
<organism evidence="2 3">
    <name type="scientific">Parapedobacter luteus</name>
    <dbReference type="NCBI Taxonomy" id="623280"/>
    <lineage>
        <taxon>Bacteria</taxon>
        <taxon>Pseudomonadati</taxon>
        <taxon>Bacteroidota</taxon>
        <taxon>Sphingobacteriia</taxon>
        <taxon>Sphingobacteriales</taxon>
        <taxon>Sphingobacteriaceae</taxon>
        <taxon>Parapedobacter</taxon>
    </lineage>
</organism>
<evidence type="ECO:0000313" key="3">
    <source>
        <dbReference type="Proteomes" id="UP000190541"/>
    </source>
</evidence>
<accession>A0A1T5E3J9</accession>
<evidence type="ECO:0000313" key="2">
    <source>
        <dbReference type="EMBL" id="SKB78396.1"/>
    </source>
</evidence>
<proteinExistence type="predicted"/>
<reference evidence="2 3" key="1">
    <citation type="submission" date="2017-02" db="EMBL/GenBank/DDBJ databases">
        <authorList>
            <person name="Peterson S.W."/>
        </authorList>
    </citation>
    <scope>NUCLEOTIDE SEQUENCE [LARGE SCALE GENOMIC DNA]</scope>
    <source>
        <strain evidence="2 3">DSM 22899</strain>
    </source>
</reference>
<dbReference type="AlphaFoldDB" id="A0A1T5E3J9"/>
<dbReference type="InterPro" id="IPR036986">
    <property type="entry name" value="S4_RNA-bd_sf"/>
</dbReference>
<dbReference type="STRING" id="623280.SAMN05660226_03127"/>
<keyword evidence="3" id="KW-1185">Reference proteome</keyword>